<dbReference type="STRING" id="349521.HCH_03191"/>
<gene>
    <name evidence="1" type="ordered locus">HCH_03191</name>
</gene>
<dbReference type="EMBL" id="CP000155">
    <property type="protein sequence ID" value="ABC29954.1"/>
    <property type="molecule type" value="Genomic_DNA"/>
</dbReference>
<protein>
    <submittedName>
        <fullName evidence="1">Uncharacterized protein</fullName>
    </submittedName>
</protein>
<proteinExistence type="predicted"/>
<dbReference type="RefSeq" id="WP_011397023.1">
    <property type="nucleotide sequence ID" value="NC_007645.1"/>
</dbReference>
<name>Q2SHC0_HAHCH</name>
<sequence>MESQVHFIAGLPRSGSTLLSGIFRQNPRFYAAISSPVCALMSGCLEQMGAESEFYTLFDENRRKLICRGIFDAYYQPNSDYALIFDTNRMWPARLHQLVELFDNFKVICCVRNPAWVMDSFERVCRSNPFEYSRMFNPQSRQTVYTRCEALAAESGSVGMALTALKEAFYGELSERLLLIDYDLLTQYPQKTISLLYQFIGQREFPHDFNHVEFDADEFDHAIGVKGLHRVRKKVEFRPRPSILPPDLFKKYSELAFWLDTSGTNASCIAPRQ</sequence>
<evidence type="ECO:0000313" key="2">
    <source>
        <dbReference type="Proteomes" id="UP000000238"/>
    </source>
</evidence>
<dbReference type="AlphaFoldDB" id="Q2SHC0"/>
<dbReference type="Gene3D" id="3.40.50.300">
    <property type="entry name" value="P-loop containing nucleotide triphosphate hydrolases"/>
    <property type="match status" value="1"/>
</dbReference>
<evidence type="ECO:0000313" key="1">
    <source>
        <dbReference type="EMBL" id="ABC29954.1"/>
    </source>
</evidence>
<organism evidence="1 2">
    <name type="scientific">Hahella chejuensis (strain KCTC 2396)</name>
    <dbReference type="NCBI Taxonomy" id="349521"/>
    <lineage>
        <taxon>Bacteria</taxon>
        <taxon>Pseudomonadati</taxon>
        <taxon>Pseudomonadota</taxon>
        <taxon>Gammaproteobacteria</taxon>
        <taxon>Oceanospirillales</taxon>
        <taxon>Hahellaceae</taxon>
        <taxon>Hahella</taxon>
    </lineage>
</organism>
<dbReference type="eggNOG" id="ENOG502Z7Q6">
    <property type="taxonomic scope" value="Bacteria"/>
</dbReference>
<dbReference type="Pfam" id="PF13469">
    <property type="entry name" value="Sulfotransfer_3"/>
    <property type="match status" value="1"/>
</dbReference>
<accession>Q2SHC0</accession>
<dbReference type="InterPro" id="IPR027417">
    <property type="entry name" value="P-loop_NTPase"/>
</dbReference>
<dbReference type="KEGG" id="hch:HCH_03191"/>
<dbReference type="Proteomes" id="UP000000238">
    <property type="component" value="Chromosome"/>
</dbReference>
<dbReference type="SUPFAM" id="SSF52540">
    <property type="entry name" value="P-loop containing nucleoside triphosphate hydrolases"/>
    <property type="match status" value="1"/>
</dbReference>
<keyword evidence="2" id="KW-1185">Reference proteome</keyword>
<dbReference type="HOGENOM" id="CLU_088223_0_0_6"/>
<reference evidence="1 2" key="1">
    <citation type="journal article" date="2005" name="Nucleic Acids Res.">
        <title>Genomic blueprint of Hahella chejuensis, a marine microbe producing an algicidal agent.</title>
        <authorList>
            <person name="Jeong H."/>
            <person name="Yim J.H."/>
            <person name="Lee C."/>
            <person name="Choi S.-H."/>
            <person name="Park Y.K."/>
            <person name="Yoon S.H."/>
            <person name="Hur C.-G."/>
            <person name="Kang H.-Y."/>
            <person name="Kim D."/>
            <person name="Lee H.H."/>
            <person name="Park K.H."/>
            <person name="Park S.-H."/>
            <person name="Park H.-S."/>
            <person name="Lee H.K."/>
            <person name="Oh T.K."/>
            <person name="Kim J.F."/>
        </authorList>
    </citation>
    <scope>NUCLEOTIDE SEQUENCE [LARGE SCALE GENOMIC DNA]</scope>
    <source>
        <strain evidence="1 2">KCTC 2396</strain>
    </source>
</reference>
<dbReference type="OrthoDB" id="9766687at2"/>